<evidence type="ECO:0000313" key="2">
    <source>
        <dbReference type="EMBL" id="CAB4300767.1"/>
    </source>
</evidence>
<reference evidence="4" key="1">
    <citation type="journal article" date="2020" name="Genome Biol.">
        <title>Gamete binning: chromosome-level and haplotype-resolved genome assembly enabled by high-throughput single-cell sequencing of gamete genomes.</title>
        <authorList>
            <person name="Campoy J.A."/>
            <person name="Sun H."/>
            <person name="Goel M."/>
            <person name="Jiao W.-B."/>
            <person name="Folz-Donahue K."/>
            <person name="Wang N."/>
            <person name="Rubio M."/>
            <person name="Liu C."/>
            <person name="Kukat C."/>
            <person name="Ruiz D."/>
            <person name="Huettel B."/>
            <person name="Schneeberger K."/>
        </authorList>
    </citation>
    <scope>NUCLEOTIDE SEQUENCE [LARGE SCALE GENOMIC DNA]</scope>
    <source>
        <strain evidence="4">cv. Rojo Pasion</strain>
    </source>
</reference>
<sequence>MGDSLLTGTGTGIPRNLLNGDGFEDGDGDGIVIPGPYPAQTTWIGRGLIYDMGQVEIDTLYMLISRCDQIKGHSQTTTNINKLCEVLVFKTLVDMKKFLDDNGGVVKHCCVERLIKPGVQTWILKSVCAMDPVKWNSSFNKCIFQLRPDYGASPSPYKEV</sequence>
<gene>
    <name evidence="1" type="ORF">CURHAP_LOCUS16454</name>
    <name evidence="2" type="ORF">ORAREDHAP_LOCUS16030</name>
</gene>
<protein>
    <submittedName>
        <fullName evidence="1">Uncharacterized protein</fullName>
    </submittedName>
</protein>
<keyword evidence="4" id="KW-1185">Reference proteome</keyword>
<evidence type="ECO:0000313" key="4">
    <source>
        <dbReference type="Proteomes" id="UP000507245"/>
    </source>
</evidence>
<name>A0A6J5U7L2_PRUAR</name>
<dbReference type="EMBL" id="CAEKKB010000002">
    <property type="protein sequence ID" value="CAB4300767.1"/>
    <property type="molecule type" value="Genomic_DNA"/>
</dbReference>
<proteinExistence type="predicted"/>
<dbReference type="Proteomes" id="UP000507245">
    <property type="component" value="Unassembled WGS sequence"/>
</dbReference>
<accession>A0A6J5U7L2</accession>
<dbReference type="AlphaFoldDB" id="A0A6J5U7L2"/>
<organism evidence="1 3">
    <name type="scientific">Prunus armeniaca</name>
    <name type="common">Apricot</name>
    <name type="synonym">Armeniaca vulgaris</name>
    <dbReference type="NCBI Taxonomy" id="36596"/>
    <lineage>
        <taxon>Eukaryota</taxon>
        <taxon>Viridiplantae</taxon>
        <taxon>Streptophyta</taxon>
        <taxon>Embryophyta</taxon>
        <taxon>Tracheophyta</taxon>
        <taxon>Spermatophyta</taxon>
        <taxon>Magnoliopsida</taxon>
        <taxon>eudicotyledons</taxon>
        <taxon>Gunneridae</taxon>
        <taxon>Pentapetalae</taxon>
        <taxon>rosids</taxon>
        <taxon>fabids</taxon>
        <taxon>Rosales</taxon>
        <taxon>Rosaceae</taxon>
        <taxon>Amygdaloideae</taxon>
        <taxon>Amygdaleae</taxon>
        <taxon>Prunus</taxon>
    </lineage>
</organism>
<dbReference type="Proteomes" id="UP000507222">
    <property type="component" value="Unassembled WGS sequence"/>
</dbReference>
<evidence type="ECO:0000313" key="1">
    <source>
        <dbReference type="EMBL" id="CAB4270368.1"/>
    </source>
</evidence>
<dbReference type="EMBL" id="CAEKDK010000002">
    <property type="protein sequence ID" value="CAB4270368.1"/>
    <property type="molecule type" value="Genomic_DNA"/>
</dbReference>
<reference evidence="1 3" key="2">
    <citation type="submission" date="2020-05" db="EMBL/GenBank/DDBJ databases">
        <authorList>
            <person name="Campoy J."/>
            <person name="Schneeberger K."/>
            <person name="Spophaly S."/>
        </authorList>
    </citation>
    <scope>NUCLEOTIDE SEQUENCE [LARGE SCALE GENOMIC DNA]</scope>
    <source>
        <strain evidence="1">PruArmRojPasFocal</strain>
    </source>
</reference>
<evidence type="ECO:0000313" key="3">
    <source>
        <dbReference type="Proteomes" id="UP000507222"/>
    </source>
</evidence>